<sequence>MLVKFVGSIKYLLGKSSIEIDFKGENDLFKQISKKLNKEVLIKIDKENKKTFLIINDTQPIKLSVVILNNGENILRKSKIEDGELAIILPVGGG</sequence>
<dbReference type="EMBL" id="CP001185">
    <property type="protein sequence ID" value="ACJ75870.1"/>
    <property type="molecule type" value="Genomic_DNA"/>
</dbReference>
<reference evidence="1 2" key="1">
    <citation type="journal article" date="2009" name="J. Bacteriol.">
        <title>The genome of Thermosipho africanus TCF52B: lateral genetic connections to the Firmicutes and Archaea.</title>
        <authorList>
            <person name="Nesboe C.L."/>
            <person name="Bapteste E."/>
            <person name="Curtis B."/>
            <person name="Dahle H."/>
            <person name="Lopez P."/>
            <person name="Macleod D."/>
            <person name="Dlutek M."/>
            <person name="Bowman S."/>
            <person name="Zhaxybayeva O."/>
            <person name="Birkeland N.-K."/>
            <person name="Doolittle W.F."/>
        </authorList>
    </citation>
    <scope>NUCLEOTIDE SEQUENCE [LARGE SCALE GENOMIC DNA]</scope>
    <source>
        <strain evidence="1 2">TCF52B</strain>
    </source>
</reference>
<accession>B7ICZ3</accession>
<evidence type="ECO:0000313" key="2">
    <source>
        <dbReference type="Proteomes" id="UP000002453"/>
    </source>
</evidence>
<dbReference type="Proteomes" id="UP000002453">
    <property type="component" value="Chromosome"/>
</dbReference>
<dbReference type="AlphaFoldDB" id="B7ICZ3"/>
<evidence type="ECO:0000313" key="1">
    <source>
        <dbReference type="EMBL" id="ACJ75870.1"/>
    </source>
</evidence>
<organism evidence="1 2">
    <name type="scientific">Thermosipho africanus (strain TCF52B)</name>
    <dbReference type="NCBI Taxonomy" id="484019"/>
    <lineage>
        <taxon>Bacteria</taxon>
        <taxon>Thermotogati</taxon>
        <taxon>Thermotogota</taxon>
        <taxon>Thermotogae</taxon>
        <taxon>Thermotogales</taxon>
        <taxon>Fervidobacteriaceae</taxon>
        <taxon>Thermosipho</taxon>
    </lineage>
</organism>
<keyword evidence="2" id="KW-1185">Reference proteome</keyword>
<dbReference type="STRING" id="484019.THA_1426"/>
<protein>
    <recommendedName>
        <fullName evidence="3">MoaD/ThiS family protein</fullName>
    </recommendedName>
</protein>
<evidence type="ECO:0008006" key="3">
    <source>
        <dbReference type="Google" id="ProtNLM"/>
    </source>
</evidence>
<dbReference type="HOGENOM" id="CLU_2385152_0_0_0"/>
<dbReference type="Gene3D" id="3.10.20.30">
    <property type="match status" value="1"/>
</dbReference>
<proteinExistence type="predicted"/>
<dbReference type="OrthoDB" id="47948at2"/>
<dbReference type="KEGG" id="taf:THA_1426"/>
<dbReference type="RefSeq" id="WP_012580220.1">
    <property type="nucleotide sequence ID" value="NC_011653.1"/>
</dbReference>
<dbReference type="InterPro" id="IPR012675">
    <property type="entry name" value="Beta-grasp_dom_sf"/>
</dbReference>
<name>B7ICZ3_THEAB</name>
<gene>
    <name evidence="1" type="ordered locus">THA_1426</name>
</gene>